<keyword evidence="13" id="KW-1185">Reference proteome</keyword>
<evidence type="ECO:0000313" key="13">
    <source>
        <dbReference type="Proteomes" id="UP000075653"/>
    </source>
</evidence>
<dbReference type="InterPro" id="IPR005467">
    <property type="entry name" value="His_kinase_dom"/>
</dbReference>
<dbReference type="Proteomes" id="UP000075653">
    <property type="component" value="Unassembled WGS sequence"/>
</dbReference>
<keyword evidence="6 12" id="KW-0418">Kinase</keyword>
<dbReference type="SUPFAM" id="SSF47384">
    <property type="entry name" value="Homodimeric domain of signal transducing histidine kinase"/>
    <property type="match status" value="1"/>
</dbReference>
<reference evidence="12 13" key="1">
    <citation type="submission" date="2016-01" db="EMBL/GenBank/DDBJ databases">
        <title>Genome sequence of the acidophilic iron oxidising Ferrovum strain Z-31.</title>
        <authorList>
            <person name="Poehlein A."/>
            <person name="Ullrich S.R."/>
            <person name="Schloemann M."/>
            <person name="Muehling M."/>
            <person name="Daniel R."/>
        </authorList>
    </citation>
    <scope>NUCLEOTIDE SEQUENCE [LARGE SCALE GENOMIC DNA]</scope>
    <source>
        <strain evidence="12 13">Z-31</strain>
    </source>
</reference>
<evidence type="ECO:0000259" key="11">
    <source>
        <dbReference type="PROSITE" id="PS50109"/>
    </source>
</evidence>
<dbReference type="InterPro" id="IPR003594">
    <property type="entry name" value="HATPase_dom"/>
</dbReference>
<feature type="transmembrane region" description="Helical" evidence="10">
    <location>
        <begin position="12"/>
        <end position="31"/>
    </location>
</feature>
<dbReference type="Gene3D" id="3.30.565.10">
    <property type="entry name" value="Histidine kinase-like ATPase, C-terminal domain"/>
    <property type="match status" value="1"/>
</dbReference>
<evidence type="ECO:0000256" key="3">
    <source>
        <dbReference type="ARBA" id="ARBA00022553"/>
    </source>
</evidence>
<dbReference type="InterPro" id="IPR004358">
    <property type="entry name" value="Sig_transdc_His_kin-like_C"/>
</dbReference>
<dbReference type="SMART" id="SM00388">
    <property type="entry name" value="HisKA"/>
    <property type="match status" value="1"/>
</dbReference>
<dbReference type="EC" id="2.7.13.3" evidence="2"/>
<evidence type="ECO:0000256" key="8">
    <source>
        <dbReference type="ARBA" id="ARBA00023012"/>
    </source>
</evidence>
<dbReference type="Gene3D" id="1.10.287.130">
    <property type="match status" value="1"/>
</dbReference>
<evidence type="ECO:0000256" key="5">
    <source>
        <dbReference type="ARBA" id="ARBA00022741"/>
    </source>
</evidence>
<dbReference type="STRING" id="1789004.FEMY_20390"/>
<keyword evidence="9" id="KW-0175">Coiled coil</keyword>
<proteinExistence type="predicted"/>
<dbReference type="InterPro" id="IPR036890">
    <property type="entry name" value="HATPase_C_sf"/>
</dbReference>
<keyword evidence="8" id="KW-0902">Two-component regulatory system</keyword>
<dbReference type="PROSITE" id="PS50109">
    <property type="entry name" value="HIS_KIN"/>
    <property type="match status" value="1"/>
</dbReference>
<dbReference type="SUPFAM" id="SSF55874">
    <property type="entry name" value="ATPase domain of HSP90 chaperone/DNA topoisomerase II/histidine kinase"/>
    <property type="match status" value="1"/>
</dbReference>
<keyword evidence="4 12" id="KW-0808">Transferase</keyword>
<dbReference type="GO" id="GO:0005524">
    <property type="term" value="F:ATP binding"/>
    <property type="evidence" value="ECO:0007669"/>
    <property type="project" value="UniProtKB-KW"/>
</dbReference>
<keyword evidence="10" id="KW-0472">Membrane</keyword>
<evidence type="ECO:0000256" key="10">
    <source>
        <dbReference type="SAM" id="Phobius"/>
    </source>
</evidence>
<dbReference type="AlphaFoldDB" id="A0A149VW52"/>
<dbReference type="PANTHER" id="PTHR43065">
    <property type="entry name" value="SENSOR HISTIDINE KINASE"/>
    <property type="match status" value="1"/>
</dbReference>
<protein>
    <recommendedName>
        <fullName evidence="2">histidine kinase</fullName>
        <ecNumber evidence="2">2.7.13.3</ecNumber>
    </recommendedName>
</protein>
<dbReference type="RefSeq" id="WP_082783434.1">
    <property type="nucleotide sequence ID" value="NZ_LRRD01000060.1"/>
</dbReference>
<dbReference type="PANTHER" id="PTHR43065:SF10">
    <property type="entry name" value="PEROXIDE STRESS-ACTIVATED HISTIDINE KINASE MAK3"/>
    <property type="match status" value="1"/>
</dbReference>
<feature type="coiled-coil region" evidence="9">
    <location>
        <begin position="62"/>
        <end position="107"/>
    </location>
</feature>
<keyword evidence="7" id="KW-0067">ATP-binding</keyword>
<dbReference type="EMBL" id="LRRD01000060">
    <property type="protein sequence ID" value="KXW57439.1"/>
    <property type="molecule type" value="Genomic_DNA"/>
</dbReference>
<feature type="domain" description="Histidine kinase" evidence="11">
    <location>
        <begin position="123"/>
        <end position="329"/>
    </location>
</feature>
<dbReference type="GO" id="GO:0000155">
    <property type="term" value="F:phosphorelay sensor kinase activity"/>
    <property type="evidence" value="ECO:0007669"/>
    <property type="project" value="InterPro"/>
</dbReference>
<dbReference type="InterPro" id="IPR036097">
    <property type="entry name" value="HisK_dim/P_sf"/>
</dbReference>
<gene>
    <name evidence="12" type="primary">gchK_1</name>
    <name evidence="12" type="ORF">FEMY_20390</name>
</gene>
<comment type="catalytic activity">
    <reaction evidence="1">
        <text>ATP + protein L-histidine = ADP + protein N-phospho-L-histidine.</text>
        <dbReference type="EC" id="2.7.13.3"/>
    </reaction>
</comment>
<evidence type="ECO:0000256" key="6">
    <source>
        <dbReference type="ARBA" id="ARBA00022777"/>
    </source>
</evidence>
<evidence type="ECO:0000313" key="12">
    <source>
        <dbReference type="EMBL" id="KXW57439.1"/>
    </source>
</evidence>
<feature type="transmembrane region" description="Helical" evidence="10">
    <location>
        <begin position="37"/>
        <end position="60"/>
    </location>
</feature>
<keyword evidence="3" id="KW-0597">Phosphoprotein</keyword>
<dbReference type="Pfam" id="PF00512">
    <property type="entry name" value="HisKA"/>
    <property type="match status" value="1"/>
</dbReference>
<dbReference type="InterPro" id="IPR003661">
    <property type="entry name" value="HisK_dim/P_dom"/>
</dbReference>
<evidence type="ECO:0000256" key="1">
    <source>
        <dbReference type="ARBA" id="ARBA00000085"/>
    </source>
</evidence>
<dbReference type="SMART" id="SM00387">
    <property type="entry name" value="HATPase_c"/>
    <property type="match status" value="1"/>
</dbReference>
<dbReference type="CDD" id="cd00082">
    <property type="entry name" value="HisKA"/>
    <property type="match status" value="1"/>
</dbReference>
<evidence type="ECO:0000256" key="7">
    <source>
        <dbReference type="ARBA" id="ARBA00022840"/>
    </source>
</evidence>
<evidence type="ECO:0000256" key="4">
    <source>
        <dbReference type="ARBA" id="ARBA00022679"/>
    </source>
</evidence>
<comment type="caution">
    <text evidence="12">The sequence shown here is derived from an EMBL/GenBank/DDBJ whole genome shotgun (WGS) entry which is preliminary data.</text>
</comment>
<sequence>MRPPLVKSLLKAMIAILLTMIVLEVTKTYIFPKITIFGSYIITITFSTLTGTVVSGYVLLKYEKLNQNLGNHILERERLASELQNLNEVLELKVQERSRQLLAAQDELARNDKLAVLGQVAGSVGHELRNPLGVMNNAVYFLQTVLSDADETTKEYLGIIKEEIAVSDRIVGDLLDSVRIKPPHPEAVGVGDLIGHVLRKCTIPENVTIVQEIPDGLPPLKADPLQIHQVLRNLVSNALDAMPDGGTLEFRAERAVPDAIMLKVRDTGVGMTSEQLGKLFQPLFTTKARGIGLGLVVVKNLTQANGGEIEVKSEAGKGTTFFITLPCAGPQVETAGEQEA</sequence>
<keyword evidence="5" id="KW-0547">Nucleotide-binding</keyword>
<name>A0A149VW52_9PROT</name>
<dbReference type="PRINTS" id="PR00344">
    <property type="entry name" value="BCTRLSENSOR"/>
</dbReference>
<accession>A0A149VW52</accession>
<keyword evidence="10" id="KW-1133">Transmembrane helix</keyword>
<dbReference type="Pfam" id="PF02518">
    <property type="entry name" value="HATPase_c"/>
    <property type="match status" value="1"/>
</dbReference>
<evidence type="ECO:0000256" key="2">
    <source>
        <dbReference type="ARBA" id="ARBA00012438"/>
    </source>
</evidence>
<keyword evidence="10" id="KW-0812">Transmembrane</keyword>
<evidence type="ECO:0000256" key="9">
    <source>
        <dbReference type="SAM" id="Coils"/>
    </source>
</evidence>
<dbReference type="PATRIC" id="fig|1789004.3.peg.2106"/>
<organism evidence="12 13">
    <name type="scientific">Ferrovum myxofaciens</name>
    <dbReference type="NCBI Taxonomy" id="416213"/>
    <lineage>
        <taxon>Bacteria</taxon>
        <taxon>Pseudomonadati</taxon>
        <taxon>Pseudomonadota</taxon>
        <taxon>Betaproteobacteria</taxon>
        <taxon>Ferrovales</taxon>
        <taxon>Ferrovaceae</taxon>
        <taxon>Ferrovum</taxon>
    </lineage>
</organism>